<dbReference type="OrthoDB" id="7570338at2"/>
<dbReference type="InterPro" id="IPR006626">
    <property type="entry name" value="PbH1"/>
</dbReference>
<dbReference type="STRING" id="1219043.SCH01S_45_01340"/>
<name>A0A0E9MT28_9SPHN</name>
<dbReference type="InterPro" id="IPR011049">
    <property type="entry name" value="Serralysin-like_metalloprot_C"/>
</dbReference>
<evidence type="ECO:0000256" key="2">
    <source>
        <dbReference type="ARBA" id="ARBA00004613"/>
    </source>
</evidence>
<dbReference type="GO" id="GO:0005576">
    <property type="term" value="C:extracellular region"/>
    <property type="evidence" value="ECO:0007669"/>
    <property type="project" value="UniProtKB-SubCell"/>
</dbReference>
<reference evidence="5 6" key="1">
    <citation type="submission" date="2015-04" db="EMBL/GenBank/DDBJ databases">
        <title>Whole genome shotgun sequence of Sphingomonas changbaiensis NBRC 104936.</title>
        <authorList>
            <person name="Katano-Makiyama Y."/>
            <person name="Hosoyama A."/>
            <person name="Hashimoto M."/>
            <person name="Noguchi M."/>
            <person name="Tsuchikane K."/>
            <person name="Ohji S."/>
            <person name="Yamazoe A."/>
            <person name="Ichikawa N."/>
            <person name="Kimura A."/>
            <person name="Fujita N."/>
        </authorList>
    </citation>
    <scope>NUCLEOTIDE SEQUENCE [LARGE SCALE GENOMIC DNA]</scope>
    <source>
        <strain evidence="5 6">NBRC 104936</strain>
    </source>
</reference>
<evidence type="ECO:0000313" key="6">
    <source>
        <dbReference type="Proteomes" id="UP000033202"/>
    </source>
</evidence>
<dbReference type="GO" id="GO:0005509">
    <property type="term" value="F:calcium ion binding"/>
    <property type="evidence" value="ECO:0007669"/>
    <property type="project" value="InterPro"/>
</dbReference>
<dbReference type="SUPFAM" id="SSF51120">
    <property type="entry name" value="beta-Roll"/>
    <property type="match status" value="2"/>
</dbReference>
<dbReference type="InterPro" id="IPR012334">
    <property type="entry name" value="Pectin_lyas_fold"/>
</dbReference>
<proteinExistence type="predicted"/>
<evidence type="ECO:0000259" key="4">
    <source>
        <dbReference type="Pfam" id="PF13229"/>
    </source>
</evidence>
<protein>
    <recommendedName>
        <fullName evidence="4">Right handed beta helix domain-containing protein</fullName>
    </recommendedName>
</protein>
<accession>A0A0E9MT28</accession>
<dbReference type="InterPro" id="IPR011050">
    <property type="entry name" value="Pectin_lyase_fold/virulence"/>
</dbReference>
<dbReference type="Pfam" id="PF13229">
    <property type="entry name" value="Beta_helix"/>
    <property type="match status" value="1"/>
</dbReference>
<sequence>MTTFNVSNATELTSAIASAAGGDRIVLADGNYGAVSIFNRTYASTLTIEAANPGSGAHLDGLFVANAKNISFVGLDVGRALNAGEPTYTQLSWIKTSSDIKLNGMAFHGSQDGDPSNDGVGLTVTSASGLNISNSRFEELYRGLVLQNSTNTTIKDNSVTLIRSDGIISIANDGLSIEGNHIGDFRQVLGDHSDAIQFWNTGQTKGQTNITIKDNVIFQTYFSGIDQTGTQGIFMSDPLSYGYKNVLIQNNVLYSNDAYNGIYLNGVTGAQVLDNTVLSKSTDVKSFWINVQNSTDVALQHNITDNIITANVTGLFQDGNVNFKLDPAARAQVPNLVNPTSELDLIASGVGYHLPTSAPPSPIPAPVPAPLPPADAGDAQSANTIHGDAGNNTLTADPINGGTGPHAMYGYAGDDTYFVAHSSDTVVEAAGGGNDTIIASVSHTLAAGSEVELLRTMGSASTYAVDLTGNELNNTIVGNAADNRIDGAAGADTMWGYGGNDIYFVDNAQDMVKELAGGGNDTVIATASYTLTAGSEIELLRTMGSASTYAIDLTGNELHNTIVGNAADNRIDGAAGADTMWGYGGNDTYFVDNAQDLVKELAGGGNDTVIATASYTLTGGSEVELLRTMGSASTYAIDLTGNELNNTIVGNAAANTIHGGAGNDAIWAYGGNDVLFGDQGNDTFVFGPGFGHDTVADFAGNGAAPGDTVRFLAGTFSSFQDMMNHAVQQGNDVVFTLDASNSATLNHVQLSALTAQDFIFA</sequence>
<dbReference type="AlphaFoldDB" id="A0A0E9MT28"/>
<dbReference type="InterPro" id="IPR001343">
    <property type="entry name" value="Hemolysn_Ca-bd"/>
</dbReference>
<dbReference type="Proteomes" id="UP000033202">
    <property type="component" value="Unassembled WGS sequence"/>
</dbReference>
<dbReference type="Pfam" id="PF00353">
    <property type="entry name" value="HemolysinCabind"/>
    <property type="match status" value="4"/>
</dbReference>
<dbReference type="Gene3D" id="2.160.20.10">
    <property type="entry name" value="Single-stranded right-handed beta-helix, Pectin lyase-like"/>
    <property type="match status" value="1"/>
</dbReference>
<dbReference type="RefSeq" id="WP_052733922.1">
    <property type="nucleotide sequence ID" value="NZ_BBWU01000045.1"/>
</dbReference>
<dbReference type="InterPro" id="IPR050557">
    <property type="entry name" value="RTX_toxin/Mannuronan_C5-epim"/>
</dbReference>
<comment type="subcellular location">
    <subcellularLocation>
        <location evidence="2">Secreted</location>
    </subcellularLocation>
</comment>
<dbReference type="SMART" id="SM00710">
    <property type="entry name" value="PbH1"/>
    <property type="match status" value="6"/>
</dbReference>
<feature type="domain" description="Right handed beta helix" evidence="4">
    <location>
        <begin position="97"/>
        <end position="231"/>
    </location>
</feature>
<evidence type="ECO:0000256" key="1">
    <source>
        <dbReference type="ARBA" id="ARBA00002822"/>
    </source>
</evidence>
<dbReference type="PRINTS" id="PR00313">
    <property type="entry name" value="CABNDNGRPT"/>
</dbReference>
<evidence type="ECO:0000313" key="5">
    <source>
        <dbReference type="EMBL" id="GAO40290.1"/>
    </source>
</evidence>
<dbReference type="PANTHER" id="PTHR38340:SF1">
    <property type="entry name" value="S-LAYER PROTEIN"/>
    <property type="match status" value="1"/>
</dbReference>
<dbReference type="EMBL" id="BBWU01000045">
    <property type="protein sequence ID" value="GAO40290.1"/>
    <property type="molecule type" value="Genomic_DNA"/>
</dbReference>
<keyword evidence="6" id="KW-1185">Reference proteome</keyword>
<dbReference type="SUPFAM" id="SSF51126">
    <property type="entry name" value="Pectin lyase-like"/>
    <property type="match status" value="1"/>
</dbReference>
<keyword evidence="3" id="KW-0964">Secreted</keyword>
<comment type="caution">
    <text evidence="5">The sequence shown here is derived from an EMBL/GenBank/DDBJ whole genome shotgun (WGS) entry which is preliminary data.</text>
</comment>
<evidence type="ECO:0000256" key="3">
    <source>
        <dbReference type="ARBA" id="ARBA00022525"/>
    </source>
</evidence>
<comment type="function">
    <text evidence="1">Converts beta-D-mannuronic acid (M) to alpha-L-guluronic acid (G), producing a polymer with gel-forming capacity, required for the formation of the cyst coat.</text>
</comment>
<organism evidence="5 6">
    <name type="scientific">Sphingomonas changbaiensis NBRC 104936</name>
    <dbReference type="NCBI Taxonomy" id="1219043"/>
    <lineage>
        <taxon>Bacteria</taxon>
        <taxon>Pseudomonadati</taxon>
        <taxon>Pseudomonadota</taxon>
        <taxon>Alphaproteobacteria</taxon>
        <taxon>Sphingomonadales</taxon>
        <taxon>Sphingomonadaceae</taxon>
        <taxon>Sphingomonas</taxon>
    </lineage>
</organism>
<gene>
    <name evidence="5" type="ORF">SCH01S_45_01340</name>
</gene>
<dbReference type="PANTHER" id="PTHR38340">
    <property type="entry name" value="S-LAYER PROTEIN"/>
    <property type="match status" value="1"/>
</dbReference>
<dbReference type="Gene3D" id="2.150.10.10">
    <property type="entry name" value="Serralysin-like metalloprotease, C-terminal"/>
    <property type="match status" value="3"/>
</dbReference>
<dbReference type="InterPro" id="IPR039448">
    <property type="entry name" value="Beta_helix"/>
</dbReference>